<protein>
    <submittedName>
        <fullName evidence="4">Diguanylate cyclase</fullName>
    </submittedName>
</protein>
<evidence type="ECO:0000259" key="3">
    <source>
        <dbReference type="PROSITE" id="PS50887"/>
    </source>
</evidence>
<dbReference type="InterPro" id="IPR029787">
    <property type="entry name" value="Nucleotide_cyclase"/>
</dbReference>
<keyword evidence="5" id="KW-1185">Reference proteome</keyword>
<comment type="caution">
    <text evidence="1">Lacks conserved residue(s) required for the propagation of feature annotation.</text>
</comment>
<dbReference type="Pfam" id="PF00990">
    <property type="entry name" value="GGDEF"/>
    <property type="match status" value="1"/>
</dbReference>
<evidence type="ECO:0000256" key="1">
    <source>
        <dbReference type="PROSITE-ProRule" id="PRU00169"/>
    </source>
</evidence>
<dbReference type="SMART" id="SM00267">
    <property type="entry name" value="GGDEF"/>
    <property type="match status" value="1"/>
</dbReference>
<proteinExistence type="predicted"/>
<dbReference type="SUPFAM" id="SSF55073">
    <property type="entry name" value="Nucleotide cyclase"/>
    <property type="match status" value="1"/>
</dbReference>
<dbReference type="InterPro" id="IPR050469">
    <property type="entry name" value="Diguanylate_Cyclase"/>
</dbReference>
<dbReference type="PANTHER" id="PTHR45138">
    <property type="entry name" value="REGULATORY COMPONENTS OF SENSORY TRANSDUCTION SYSTEM"/>
    <property type="match status" value="1"/>
</dbReference>
<dbReference type="Gene3D" id="3.40.50.2300">
    <property type="match status" value="1"/>
</dbReference>
<dbReference type="InterPro" id="IPR043128">
    <property type="entry name" value="Rev_trsase/Diguanyl_cyclase"/>
</dbReference>
<dbReference type="AlphaFoldDB" id="A0A6H1TYX4"/>
<dbReference type="InterPro" id="IPR001789">
    <property type="entry name" value="Sig_transdc_resp-reg_receiver"/>
</dbReference>
<dbReference type="InterPro" id="IPR011006">
    <property type="entry name" value="CheY-like_superfamily"/>
</dbReference>
<feature type="domain" description="GGDEF" evidence="3">
    <location>
        <begin position="193"/>
        <end position="339"/>
    </location>
</feature>
<dbReference type="NCBIfam" id="TIGR00254">
    <property type="entry name" value="GGDEF"/>
    <property type="match status" value="1"/>
</dbReference>
<dbReference type="Pfam" id="PF00072">
    <property type="entry name" value="Response_reg"/>
    <property type="match status" value="1"/>
</dbReference>
<dbReference type="EMBL" id="CP051167">
    <property type="protein sequence ID" value="QIZ71802.1"/>
    <property type="molecule type" value="Genomic_DNA"/>
</dbReference>
<reference evidence="4 5" key="1">
    <citation type="submission" date="2020-04" db="EMBL/GenBank/DDBJ databases">
        <authorList>
            <person name="Basu S."/>
            <person name="Maruthanayagam V."/>
            <person name="Chakraborty S."/>
            <person name="Pramanik A."/>
            <person name="Mukherjee J."/>
            <person name="Brink B."/>
        </authorList>
    </citation>
    <scope>NUCLEOTIDE SEQUENCE [LARGE SCALE GENOMIC DNA]</scope>
    <source>
        <strain evidence="4 5">AP17</strain>
    </source>
</reference>
<dbReference type="GO" id="GO:0000160">
    <property type="term" value="P:phosphorelay signal transduction system"/>
    <property type="evidence" value="ECO:0007669"/>
    <property type="project" value="InterPro"/>
</dbReference>
<dbReference type="PROSITE" id="PS50110">
    <property type="entry name" value="RESPONSE_REGULATORY"/>
    <property type="match status" value="1"/>
</dbReference>
<accession>A0A6H1TYX4</accession>
<dbReference type="GO" id="GO:0052621">
    <property type="term" value="F:diguanylate cyclase activity"/>
    <property type="evidence" value="ECO:0007669"/>
    <property type="project" value="TreeGrafter"/>
</dbReference>
<name>A0A6H1TYX4_9CYAN</name>
<sequence>MSRIHPNFESNPPSVLLVHEDEAVRAQLRQPIDNRGYLTVEAATDAQCLQLCGQVTPDSIVLPAKGAGIDGFACCEQLQQLLGDRCPPILMAIADDDDATVRRAFAVGASECIRQPISPVLLERRVHQLLTLGWAARQLDDLRRRERQLNDALTDLQEQLELFVIDPSTQIPHRRYFDEYLDREWRRLARDLEPLSLILGAIDCFQLYNEVYGVEVGDECLQHIARAIAGTVKRPADLVARYGGDTFAAILPKTDGKGATDVAEEMRRRIKDLAIAHERSPVSSLVTVSFGVASVIPRPALSSDRDRDEPRERQLIEAAENALQEAKEQGRDRIIFQQVHLSPRD</sequence>
<dbReference type="CDD" id="cd01949">
    <property type="entry name" value="GGDEF"/>
    <property type="match status" value="1"/>
</dbReference>
<dbReference type="GO" id="GO:0005886">
    <property type="term" value="C:plasma membrane"/>
    <property type="evidence" value="ECO:0007669"/>
    <property type="project" value="TreeGrafter"/>
</dbReference>
<dbReference type="GO" id="GO:1902201">
    <property type="term" value="P:negative regulation of bacterial-type flagellum-dependent cell motility"/>
    <property type="evidence" value="ECO:0007669"/>
    <property type="project" value="TreeGrafter"/>
</dbReference>
<dbReference type="PROSITE" id="PS50887">
    <property type="entry name" value="GGDEF"/>
    <property type="match status" value="1"/>
</dbReference>
<evidence type="ECO:0000259" key="2">
    <source>
        <dbReference type="PROSITE" id="PS50110"/>
    </source>
</evidence>
<dbReference type="InterPro" id="IPR000160">
    <property type="entry name" value="GGDEF_dom"/>
</dbReference>
<organism evidence="4 5">
    <name type="scientific">Oxynema aestuarii AP17</name>
    <dbReference type="NCBI Taxonomy" id="2064643"/>
    <lineage>
        <taxon>Bacteria</taxon>
        <taxon>Bacillati</taxon>
        <taxon>Cyanobacteriota</taxon>
        <taxon>Cyanophyceae</taxon>
        <taxon>Oscillatoriophycideae</taxon>
        <taxon>Oscillatoriales</taxon>
        <taxon>Oscillatoriaceae</taxon>
        <taxon>Oxynema</taxon>
        <taxon>Oxynema aestuarii</taxon>
    </lineage>
</organism>
<feature type="domain" description="Response regulatory" evidence="2">
    <location>
        <begin position="14"/>
        <end position="130"/>
    </location>
</feature>
<dbReference type="RefSeq" id="WP_168569954.1">
    <property type="nucleotide sequence ID" value="NZ_CP051167.1"/>
</dbReference>
<dbReference type="SMART" id="SM00448">
    <property type="entry name" value="REC"/>
    <property type="match status" value="1"/>
</dbReference>
<evidence type="ECO:0000313" key="5">
    <source>
        <dbReference type="Proteomes" id="UP000500857"/>
    </source>
</evidence>
<dbReference type="KEGG" id="oxy:HCG48_15445"/>
<dbReference type="SUPFAM" id="SSF52172">
    <property type="entry name" value="CheY-like"/>
    <property type="match status" value="1"/>
</dbReference>
<dbReference type="Gene3D" id="3.30.70.270">
    <property type="match status" value="1"/>
</dbReference>
<dbReference type="Proteomes" id="UP000500857">
    <property type="component" value="Chromosome"/>
</dbReference>
<dbReference type="GO" id="GO:0043709">
    <property type="term" value="P:cell adhesion involved in single-species biofilm formation"/>
    <property type="evidence" value="ECO:0007669"/>
    <property type="project" value="TreeGrafter"/>
</dbReference>
<gene>
    <name evidence="4" type="ORF">HCG48_15445</name>
</gene>
<dbReference type="PANTHER" id="PTHR45138:SF9">
    <property type="entry name" value="DIGUANYLATE CYCLASE DGCM-RELATED"/>
    <property type="match status" value="1"/>
</dbReference>
<evidence type="ECO:0000313" key="4">
    <source>
        <dbReference type="EMBL" id="QIZ71802.1"/>
    </source>
</evidence>